<comment type="caution">
    <text evidence="3">The sequence shown here is derived from an EMBL/GenBank/DDBJ whole genome shotgun (WGS) entry which is preliminary data.</text>
</comment>
<evidence type="ECO:0000313" key="4">
    <source>
        <dbReference type="Proteomes" id="UP000193749"/>
    </source>
</evidence>
<keyword evidence="1" id="KW-0812">Transmembrane</keyword>
<proteinExistence type="predicted"/>
<keyword evidence="4" id="KW-1185">Reference proteome</keyword>
<dbReference type="STRING" id="55209.HA50_13590"/>
<dbReference type="AlphaFoldDB" id="A0A1X1EWA6"/>
<organism evidence="3 4">
    <name type="scientific">Pantoea cypripedii</name>
    <name type="common">Pectobacterium cypripedii</name>
    <name type="synonym">Erwinia cypripedii</name>
    <dbReference type="NCBI Taxonomy" id="55209"/>
    <lineage>
        <taxon>Bacteria</taxon>
        <taxon>Pseudomonadati</taxon>
        <taxon>Pseudomonadota</taxon>
        <taxon>Gammaproteobacteria</taxon>
        <taxon>Enterobacterales</taxon>
        <taxon>Erwiniaceae</taxon>
        <taxon>Pantoea</taxon>
    </lineage>
</organism>
<feature type="domain" description="DUF1468" evidence="2">
    <location>
        <begin position="5"/>
        <end position="137"/>
    </location>
</feature>
<dbReference type="RefSeq" id="WP_084876158.1">
    <property type="nucleotide sequence ID" value="NZ_JAGGMY010000001.1"/>
</dbReference>
<keyword evidence="1" id="KW-1133">Transmembrane helix</keyword>
<evidence type="ECO:0000256" key="1">
    <source>
        <dbReference type="SAM" id="Phobius"/>
    </source>
</evidence>
<gene>
    <name evidence="3" type="ORF">HA50_13590</name>
</gene>
<accession>A0A1X1EWA6</accession>
<name>A0A1X1EWA6_PANCY</name>
<keyword evidence="1" id="KW-0472">Membrane</keyword>
<dbReference type="OrthoDB" id="7025534at2"/>
<dbReference type="Pfam" id="PF07331">
    <property type="entry name" value="TctB"/>
    <property type="match status" value="1"/>
</dbReference>
<evidence type="ECO:0000313" key="3">
    <source>
        <dbReference type="EMBL" id="ORM94329.1"/>
    </source>
</evidence>
<evidence type="ECO:0000259" key="2">
    <source>
        <dbReference type="Pfam" id="PF07331"/>
    </source>
</evidence>
<dbReference type="InterPro" id="IPR009936">
    <property type="entry name" value="DUF1468"/>
</dbReference>
<feature type="transmembrane region" description="Helical" evidence="1">
    <location>
        <begin position="67"/>
        <end position="84"/>
    </location>
</feature>
<sequence>MSDRIFAAIWLALCIAGLFIAWQIQSEYSYEPVGPRPFPMLLLGLMAVCALLMLLRKPDNVQWPVPATLKKLLMLCVMLMLYGWFFERLGFALCTTLLTFGIGLLFGARWWAAVISGGVMGIALFYAFDHLLDVTLPVGSWFS</sequence>
<dbReference type="Proteomes" id="UP000193749">
    <property type="component" value="Unassembled WGS sequence"/>
</dbReference>
<feature type="transmembrane region" description="Helical" evidence="1">
    <location>
        <begin position="37"/>
        <end position="55"/>
    </location>
</feature>
<feature type="transmembrane region" description="Helical" evidence="1">
    <location>
        <begin position="111"/>
        <end position="128"/>
    </location>
</feature>
<feature type="transmembrane region" description="Helical" evidence="1">
    <location>
        <begin position="90"/>
        <end position="106"/>
    </location>
</feature>
<reference evidence="3 4" key="1">
    <citation type="journal article" date="2017" name="Antonie Van Leeuwenhoek">
        <title>Phylogenomic resolution of the bacterial genus Pantoea and its relationship with Erwinia and Tatumella.</title>
        <authorList>
            <person name="Palmer M."/>
            <person name="Steenkamp E.T."/>
            <person name="Coetzee M.P."/>
            <person name="Chan W.Y."/>
            <person name="van Zyl E."/>
            <person name="De Maayer P."/>
            <person name="Coutinho T.A."/>
            <person name="Blom J."/>
            <person name="Smits T.H."/>
            <person name="Duffy B."/>
            <person name="Venter S.N."/>
        </authorList>
    </citation>
    <scope>NUCLEOTIDE SEQUENCE [LARGE SCALE GENOMIC DNA]</scope>
    <source>
        <strain evidence="3 4">LMG 2657</strain>
    </source>
</reference>
<protein>
    <recommendedName>
        <fullName evidence="2">DUF1468 domain-containing protein</fullName>
    </recommendedName>
</protein>
<dbReference type="EMBL" id="MLJI01000001">
    <property type="protein sequence ID" value="ORM94329.1"/>
    <property type="molecule type" value="Genomic_DNA"/>
</dbReference>